<reference evidence="1" key="1">
    <citation type="submission" date="2021-01" db="EMBL/GenBank/DDBJ databases">
        <title>Genome sequence of Phenylobacterium sp. 20VBR1 isolated from a valley glaceir, Ny-Alesund, Svalbard.</title>
        <authorList>
            <person name="Thomas F.A."/>
            <person name="Krishnan K.P."/>
            <person name="Sinha R.K."/>
        </authorList>
    </citation>
    <scope>NUCLEOTIDE SEQUENCE</scope>
    <source>
        <strain evidence="1">20VBR1</strain>
    </source>
</reference>
<proteinExistence type="predicted"/>
<dbReference type="AlphaFoldDB" id="A0A974P3M8"/>
<organism evidence="1">
    <name type="scientific">Phenylobacterium glaciei</name>
    <dbReference type="NCBI Taxonomy" id="2803784"/>
    <lineage>
        <taxon>Bacteria</taxon>
        <taxon>Pseudomonadati</taxon>
        <taxon>Pseudomonadota</taxon>
        <taxon>Alphaproteobacteria</taxon>
        <taxon>Caulobacterales</taxon>
        <taxon>Caulobacteraceae</taxon>
        <taxon>Phenylobacterium</taxon>
    </lineage>
</organism>
<protein>
    <submittedName>
        <fullName evidence="1">Uncharacterized protein</fullName>
    </submittedName>
</protein>
<sequence length="75" mass="8451">MALQGAQRAAGLTARLLAFARRQPLNPTRLQINAVVRDLTDLLHRTLGNRWSWRPCCRRGSGSSRPTRTSLKAPW</sequence>
<dbReference type="EMBL" id="CP068570">
    <property type="protein sequence ID" value="QQZ50382.1"/>
    <property type="molecule type" value="Genomic_DNA"/>
</dbReference>
<accession>A0A974P3M8</accession>
<gene>
    <name evidence="1" type="ORF">JKL49_01380</name>
</gene>
<evidence type="ECO:0000313" key="1">
    <source>
        <dbReference type="EMBL" id="QQZ50382.1"/>
    </source>
</evidence>
<name>A0A974P3M8_9CAUL</name>